<sequence length="133" mass="15275">MACLDQICSEFARFFRFSDKMQCLLCNPCSATLYLHLNPFRLLQELEYIKCFQKSDEYSLLDLPWSNAKIIIQQRSLTPTIKQANPKHQICQRTVVSEVVVGEVNVEEMDSGKWAAEETALKWLSAKLVSAKL</sequence>
<evidence type="ECO:0000313" key="1">
    <source>
        <dbReference type="EMBL" id="CAG8446725.1"/>
    </source>
</evidence>
<evidence type="ECO:0000313" key="2">
    <source>
        <dbReference type="Proteomes" id="UP000789405"/>
    </source>
</evidence>
<proteinExistence type="predicted"/>
<dbReference type="EMBL" id="CAJVPY010000051">
    <property type="protein sequence ID" value="CAG8446725.1"/>
    <property type="molecule type" value="Genomic_DNA"/>
</dbReference>
<protein>
    <submittedName>
        <fullName evidence="1">3811_t:CDS:1</fullName>
    </submittedName>
</protein>
<reference evidence="1" key="1">
    <citation type="submission" date="2021-06" db="EMBL/GenBank/DDBJ databases">
        <authorList>
            <person name="Kallberg Y."/>
            <person name="Tangrot J."/>
            <person name="Rosling A."/>
        </authorList>
    </citation>
    <scope>NUCLEOTIDE SEQUENCE</scope>
    <source>
        <strain evidence="1">MA453B</strain>
    </source>
</reference>
<organism evidence="1 2">
    <name type="scientific">Dentiscutata erythropus</name>
    <dbReference type="NCBI Taxonomy" id="1348616"/>
    <lineage>
        <taxon>Eukaryota</taxon>
        <taxon>Fungi</taxon>
        <taxon>Fungi incertae sedis</taxon>
        <taxon>Mucoromycota</taxon>
        <taxon>Glomeromycotina</taxon>
        <taxon>Glomeromycetes</taxon>
        <taxon>Diversisporales</taxon>
        <taxon>Gigasporaceae</taxon>
        <taxon>Dentiscutata</taxon>
    </lineage>
</organism>
<comment type="caution">
    <text evidence="1">The sequence shown here is derived from an EMBL/GenBank/DDBJ whole genome shotgun (WGS) entry which is preliminary data.</text>
</comment>
<name>A0A9N8VE55_9GLOM</name>
<gene>
    <name evidence="1" type="ORF">DERYTH_LOCUS259</name>
</gene>
<keyword evidence="2" id="KW-1185">Reference proteome</keyword>
<accession>A0A9N8VE55</accession>
<dbReference type="AlphaFoldDB" id="A0A9N8VE55"/>
<dbReference type="Proteomes" id="UP000789405">
    <property type="component" value="Unassembled WGS sequence"/>
</dbReference>